<gene>
    <name evidence="2" type="ORF">C1875_10140</name>
</gene>
<dbReference type="EMBL" id="PPTU01000015">
    <property type="protein sequence ID" value="RDB69206.1"/>
    <property type="molecule type" value="Genomic_DNA"/>
</dbReference>
<dbReference type="RefSeq" id="WP_114534257.1">
    <property type="nucleotide sequence ID" value="NZ_PPTU01000015.1"/>
</dbReference>
<dbReference type="Proteomes" id="UP000253970">
    <property type="component" value="Unassembled WGS sequence"/>
</dbReference>
<feature type="domain" description="HTH cro/C1-type" evidence="1">
    <location>
        <begin position="38"/>
        <end position="93"/>
    </location>
</feature>
<dbReference type="AlphaFoldDB" id="A0A369ME26"/>
<dbReference type="Gene3D" id="1.10.260.40">
    <property type="entry name" value="lambda repressor-like DNA-binding domains"/>
    <property type="match status" value="1"/>
</dbReference>
<evidence type="ECO:0000313" key="3">
    <source>
        <dbReference type="Proteomes" id="UP000253970"/>
    </source>
</evidence>
<accession>A0A369ME26</accession>
<reference evidence="2 3" key="1">
    <citation type="journal article" date="2018" name="Elife">
        <title>Discovery and characterization of a prevalent human gut bacterial enzyme sufficient for the inactivation of a family of plant toxins.</title>
        <authorList>
            <person name="Koppel N."/>
            <person name="Bisanz J.E."/>
            <person name="Pandelia M.E."/>
            <person name="Turnbaugh P.J."/>
            <person name="Balskus E.P."/>
        </authorList>
    </citation>
    <scope>NUCLEOTIDE SEQUENCE [LARGE SCALE GENOMIC DNA]</scope>
    <source>
        <strain evidence="2 3">W1 BHI 6</strain>
    </source>
</reference>
<dbReference type="InterPro" id="IPR010982">
    <property type="entry name" value="Lambda_DNA-bd_dom_sf"/>
</dbReference>
<dbReference type="CDD" id="cd00093">
    <property type="entry name" value="HTH_XRE"/>
    <property type="match status" value="1"/>
</dbReference>
<sequence length="123" mass="13557">MRKSLSIEEYFATRPDITPEMLEEGRLLVEAKIKGYELQQARKACGMTQKEVAAKMGVSQKRISDLENGSIDVMQVETLRRYITSLGGTLEITAKLPGVSLELQGLGTDHPLFKQEACALAAD</sequence>
<evidence type="ECO:0000313" key="2">
    <source>
        <dbReference type="EMBL" id="RDB69206.1"/>
    </source>
</evidence>
<comment type="caution">
    <text evidence="2">The sequence shown here is derived from an EMBL/GenBank/DDBJ whole genome shotgun (WGS) entry which is preliminary data.</text>
</comment>
<name>A0A369ME26_EGGLN</name>
<protein>
    <submittedName>
        <fullName evidence="2">Transcriptional regulator</fullName>
    </submittedName>
</protein>
<evidence type="ECO:0000259" key="1">
    <source>
        <dbReference type="PROSITE" id="PS50943"/>
    </source>
</evidence>
<dbReference type="GO" id="GO:0003677">
    <property type="term" value="F:DNA binding"/>
    <property type="evidence" value="ECO:0007669"/>
    <property type="project" value="InterPro"/>
</dbReference>
<dbReference type="InterPro" id="IPR001387">
    <property type="entry name" value="Cro/C1-type_HTH"/>
</dbReference>
<dbReference type="SMART" id="SM00530">
    <property type="entry name" value="HTH_XRE"/>
    <property type="match status" value="1"/>
</dbReference>
<proteinExistence type="predicted"/>
<organism evidence="2 3">
    <name type="scientific">Eggerthella lenta</name>
    <name type="common">Eubacterium lentum</name>
    <dbReference type="NCBI Taxonomy" id="84112"/>
    <lineage>
        <taxon>Bacteria</taxon>
        <taxon>Bacillati</taxon>
        <taxon>Actinomycetota</taxon>
        <taxon>Coriobacteriia</taxon>
        <taxon>Eggerthellales</taxon>
        <taxon>Eggerthellaceae</taxon>
        <taxon>Eggerthella</taxon>
    </lineage>
</organism>
<dbReference type="PROSITE" id="PS50943">
    <property type="entry name" value="HTH_CROC1"/>
    <property type="match status" value="1"/>
</dbReference>
<dbReference type="Pfam" id="PF01381">
    <property type="entry name" value="HTH_3"/>
    <property type="match status" value="1"/>
</dbReference>
<dbReference type="SUPFAM" id="SSF47413">
    <property type="entry name" value="lambda repressor-like DNA-binding domains"/>
    <property type="match status" value="1"/>
</dbReference>